<dbReference type="GO" id="GO:0008270">
    <property type="term" value="F:zinc ion binding"/>
    <property type="evidence" value="ECO:0007669"/>
    <property type="project" value="InterPro"/>
</dbReference>
<sequence>MKNITLLLLNFFAISTAFAQQPNSDFDKIVEAEMKAGYNLTSFVANLNTGNYDVTHHTLEFSVDPAVQFVTGTVTTTFTAKESMDSVTFDLNDDLNVTSVTQNGSSLTFTQNDSDELVITLPTVLTQGTEATVVISYSGEPAWWQDAFVTSEHAGTPILWTLSEPYGAKEWWPCKQDLNDKVDDGIDVYITAPSEYTSVSNGLEQSQQDNEDGTTTTHFLHTYPIPAYLVAIAVTNYTIYTQQAGSGENTFPIVNYLYPETATGSQPFIDQTVGIMDFYEDTFEAYPFNNEKYGHAQCGFGGGMEHTTVSFMGGFGRELIAHELAHQWFGDKITCGSWKDIWLNEGFATYVSGLVVEHQDGDNEFRNWKFNKVLSITAATDGAVYLTDQDTLNVGRIFSTRLTYNKGAMVLHMLRYKLGDTTFYQALKNYLADEALAYGYAKTPDFQTHLEETSGTNLDEFFSDWVYNQGYPSYQVDVLNASSGQVSVTINQTQSHSSVDFFEMPVPIRFTGANNEVLNVVLNNTENNQQFTVPVSFTIQEVDVNYNFDIVSANNTTTLKNQEFSLLQGVKLYPNPTSNQLSVQLPQGVVVEKAVFYNTLGQTVLESSTQTSWNVAKLSAGIHFITLVTNQGSKQLKFIKQ</sequence>
<dbReference type="Pfam" id="PF01433">
    <property type="entry name" value="Peptidase_M1"/>
    <property type="match status" value="1"/>
</dbReference>
<feature type="signal peptide" evidence="13">
    <location>
        <begin position="1"/>
        <end position="19"/>
    </location>
</feature>
<comment type="catalytic activity">
    <reaction evidence="1">
        <text>Release of an N-terminal amino acid, Xaa-|-Yaa- from a peptide, amide or arylamide. Xaa is preferably Ala, but may be most amino acids including Pro (slow action). When a terminal hydrophobic residue is followed by a prolyl residue, the two may be released as an intact Xaa-Pro dipeptide.</text>
        <dbReference type="EC" id="3.4.11.2"/>
    </reaction>
</comment>
<dbReference type="EMBL" id="JRLY01000024">
    <property type="protein sequence ID" value="KGO91166.1"/>
    <property type="molecule type" value="Genomic_DNA"/>
</dbReference>
<keyword evidence="10" id="KW-0378">Hydrolase</keyword>
<dbReference type="STRING" id="1121898.GCA_000422725_02247"/>
<evidence type="ECO:0000256" key="7">
    <source>
        <dbReference type="ARBA" id="ARBA00022670"/>
    </source>
</evidence>
<evidence type="ECO:0000256" key="10">
    <source>
        <dbReference type="ARBA" id="ARBA00022801"/>
    </source>
</evidence>
<dbReference type="GO" id="GO:0070006">
    <property type="term" value="F:metalloaminopeptidase activity"/>
    <property type="evidence" value="ECO:0007669"/>
    <property type="project" value="TreeGrafter"/>
</dbReference>
<evidence type="ECO:0000259" key="15">
    <source>
        <dbReference type="Pfam" id="PF17900"/>
    </source>
</evidence>
<keyword evidence="11" id="KW-0862">Zinc</keyword>
<evidence type="ECO:0000256" key="11">
    <source>
        <dbReference type="ARBA" id="ARBA00022833"/>
    </source>
</evidence>
<dbReference type="InterPro" id="IPR014782">
    <property type="entry name" value="Peptidase_M1_dom"/>
</dbReference>
<comment type="cofactor">
    <cofactor evidence="2">
        <name>Zn(2+)</name>
        <dbReference type="ChEBI" id="CHEBI:29105"/>
    </cofactor>
</comment>
<dbReference type="GO" id="GO:0016285">
    <property type="term" value="F:alanyl aminopeptidase activity"/>
    <property type="evidence" value="ECO:0007669"/>
    <property type="project" value="UniProtKB-EC"/>
</dbReference>
<name>A0A0A2MHY1_9FLAO</name>
<evidence type="ECO:0000256" key="8">
    <source>
        <dbReference type="ARBA" id="ARBA00022723"/>
    </source>
</evidence>
<gene>
    <name evidence="17" type="ORF">Q766_19580</name>
</gene>
<keyword evidence="9 13" id="KW-0732">Signal</keyword>
<dbReference type="RefSeq" id="WP_026992620.1">
    <property type="nucleotide sequence ID" value="NZ_JRLY01000024.1"/>
</dbReference>
<dbReference type="AlphaFoldDB" id="A0A0A2MHY1"/>
<evidence type="ECO:0000259" key="14">
    <source>
        <dbReference type="Pfam" id="PF01433"/>
    </source>
</evidence>
<evidence type="ECO:0000256" key="1">
    <source>
        <dbReference type="ARBA" id="ARBA00000098"/>
    </source>
</evidence>
<evidence type="ECO:0000313" key="18">
    <source>
        <dbReference type="Proteomes" id="UP000030111"/>
    </source>
</evidence>
<feature type="chain" id="PRO_5001991445" description="Aminopeptidase N" evidence="13">
    <location>
        <begin position="20"/>
        <end position="641"/>
    </location>
</feature>
<dbReference type="InterPro" id="IPR050344">
    <property type="entry name" value="Peptidase_M1_aminopeptidases"/>
</dbReference>
<dbReference type="SUPFAM" id="SSF63737">
    <property type="entry name" value="Leukotriene A4 hydrolase N-terminal domain"/>
    <property type="match status" value="1"/>
</dbReference>
<comment type="caution">
    <text evidence="17">The sequence shown here is derived from an EMBL/GenBank/DDBJ whole genome shotgun (WGS) entry which is preliminary data.</text>
</comment>
<reference evidence="17 18" key="1">
    <citation type="submission" date="2013-09" db="EMBL/GenBank/DDBJ databases">
        <authorList>
            <person name="Zeng Z."/>
            <person name="Chen C."/>
        </authorList>
    </citation>
    <scope>NUCLEOTIDE SEQUENCE [LARGE SCALE GENOMIC DNA]</scope>
    <source>
        <strain evidence="17 18">WB 4.1-42</strain>
    </source>
</reference>
<dbReference type="Gene3D" id="1.10.390.10">
    <property type="entry name" value="Neutral Protease Domain 2"/>
    <property type="match status" value="1"/>
</dbReference>
<evidence type="ECO:0000256" key="13">
    <source>
        <dbReference type="SAM" id="SignalP"/>
    </source>
</evidence>
<evidence type="ECO:0000256" key="6">
    <source>
        <dbReference type="ARBA" id="ARBA00022438"/>
    </source>
</evidence>
<dbReference type="Gene3D" id="2.60.40.1730">
    <property type="entry name" value="tricorn interacting facor f3 domain"/>
    <property type="match status" value="1"/>
</dbReference>
<dbReference type="OrthoDB" id="100605at2"/>
<dbReference type="CDD" id="cd09603">
    <property type="entry name" value="M1_APN_like"/>
    <property type="match status" value="1"/>
</dbReference>
<keyword evidence="7" id="KW-0645">Protease</keyword>
<dbReference type="PANTHER" id="PTHR11533:SF174">
    <property type="entry name" value="PUROMYCIN-SENSITIVE AMINOPEPTIDASE-RELATED"/>
    <property type="match status" value="1"/>
</dbReference>
<dbReference type="PRINTS" id="PR00756">
    <property type="entry name" value="ALADIPTASE"/>
</dbReference>
<dbReference type="eggNOG" id="COG0308">
    <property type="taxonomic scope" value="Bacteria"/>
</dbReference>
<evidence type="ECO:0000256" key="12">
    <source>
        <dbReference type="ARBA" id="ARBA00023049"/>
    </source>
</evidence>
<evidence type="ECO:0000256" key="4">
    <source>
        <dbReference type="ARBA" id="ARBA00012564"/>
    </source>
</evidence>
<dbReference type="GO" id="GO:0005737">
    <property type="term" value="C:cytoplasm"/>
    <property type="evidence" value="ECO:0007669"/>
    <property type="project" value="TreeGrafter"/>
</dbReference>
<feature type="domain" description="Peptidase M1 membrane alanine aminopeptidase" evidence="14">
    <location>
        <begin position="318"/>
        <end position="465"/>
    </location>
</feature>
<evidence type="ECO:0000256" key="3">
    <source>
        <dbReference type="ARBA" id="ARBA00010136"/>
    </source>
</evidence>
<keyword evidence="12" id="KW-0482">Metalloprotease</keyword>
<dbReference type="Proteomes" id="UP000030111">
    <property type="component" value="Unassembled WGS sequence"/>
</dbReference>
<evidence type="ECO:0000256" key="2">
    <source>
        <dbReference type="ARBA" id="ARBA00001947"/>
    </source>
</evidence>
<feature type="domain" description="Aminopeptidase N-like N-terminal" evidence="15">
    <location>
        <begin position="55"/>
        <end position="229"/>
    </location>
</feature>
<dbReference type="NCBIfam" id="TIGR04183">
    <property type="entry name" value="Por_Secre_tail"/>
    <property type="match status" value="1"/>
</dbReference>
<proteinExistence type="inferred from homology"/>
<keyword evidence="18" id="KW-1185">Reference proteome</keyword>
<dbReference type="Pfam" id="PF18962">
    <property type="entry name" value="Por_Secre_tail"/>
    <property type="match status" value="1"/>
</dbReference>
<accession>A0A0A2MHY1</accession>
<dbReference type="InterPro" id="IPR026444">
    <property type="entry name" value="Secre_tail"/>
</dbReference>
<keyword evidence="6" id="KW-0031">Aminopeptidase</keyword>
<dbReference type="InterPro" id="IPR027268">
    <property type="entry name" value="Peptidase_M4/M1_CTD_sf"/>
</dbReference>
<organism evidence="17 18">
    <name type="scientific">Flavobacterium subsaxonicum WB 4.1-42 = DSM 21790</name>
    <dbReference type="NCBI Taxonomy" id="1121898"/>
    <lineage>
        <taxon>Bacteria</taxon>
        <taxon>Pseudomonadati</taxon>
        <taxon>Bacteroidota</taxon>
        <taxon>Flavobacteriia</taxon>
        <taxon>Flavobacteriales</taxon>
        <taxon>Flavobacteriaceae</taxon>
        <taxon>Flavobacterium</taxon>
    </lineage>
</organism>
<comment type="similarity">
    <text evidence="3">Belongs to the peptidase M1 family.</text>
</comment>
<dbReference type="PANTHER" id="PTHR11533">
    <property type="entry name" value="PROTEASE M1 ZINC METALLOPROTEASE"/>
    <property type="match status" value="1"/>
</dbReference>
<evidence type="ECO:0000313" key="17">
    <source>
        <dbReference type="EMBL" id="KGO91166.1"/>
    </source>
</evidence>
<dbReference type="InterPro" id="IPR042097">
    <property type="entry name" value="Aminopeptidase_N-like_N_sf"/>
</dbReference>
<evidence type="ECO:0000256" key="5">
    <source>
        <dbReference type="ARBA" id="ARBA00015611"/>
    </source>
</evidence>
<dbReference type="InterPro" id="IPR001930">
    <property type="entry name" value="Peptidase_M1"/>
</dbReference>
<protein>
    <recommendedName>
        <fullName evidence="5">Aminopeptidase N</fullName>
        <ecNumber evidence="4">3.4.11.2</ecNumber>
    </recommendedName>
</protein>
<dbReference type="SUPFAM" id="SSF55486">
    <property type="entry name" value="Metalloproteases ('zincins'), catalytic domain"/>
    <property type="match status" value="1"/>
</dbReference>
<evidence type="ECO:0000256" key="9">
    <source>
        <dbReference type="ARBA" id="ARBA00022729"/>
    </source>
</evidence>
<dbReference type="EC" id="3.4.11.2" evidence="4"/>
<keyword evidence="8" id="KW-0479">Metal-binding</keyword>
<dbReference type="GO" id="GO:0006508">
    <property type="term" value="P:proteolysis"/>
    <property type="evidence" value="ECO:0007669"/>
    <property type="project" value="UniProtKB-KW"/>
</dbReference>
<dbReference type="GO" id="GO:0005615">
    <property type="term" value="C:extracellular space"/>
    <property type="evidence" value="ECO:0007669"/>
    <property type="project" value="TreeGrafter"/>
</dbReference>
<dbReference type="GO" id="GO:0016020">
    <property type="term" value="C:membrane"/>
    <property type="evidence" value="ECO:0007669"/>
    <property type="project" value="TreeGrafter"/>
</dbReference>
<evidence type="ECO:0000259" key="16">
    <source>
        <dbReference type="Pfam" id="PF18962"/>
    </source>
</evidence>
<dbReference type="GO" id="GO:0043171">
    <property type="term" value="P:peptide catabolic process"/>
    <property type="evidence" value="ECO:0007669"/>
    <property type="project" value="TreeGrafter"/>
</dbReference>
<dbReference type="Pfam" id="PF17900">
    <property type="entry name" value="Peptidase_M1_N"/>
    <property type="match status" value="1"/>
</dbReference>
<dbReference type="InterPro" id="IPR045357">
    <property type="entry name" value="Aminopeptidase_N-like_N"/>
</dbReference>
<dbReference type="GO" id="GO:0042277">
    <property type="term" value="F:peptide binding"/>
    <property type="evidence" value="ECO:0007669"/>
    <property type="project" value="TreeGrafter"/>
</dbReference>
<feature type="domain" description="Secretion system C-terminal sorting" evidence="16">
    <location>
        <begin position="572"/>
        <end position="639"/>
    </location>
</feature>